<dbReference type="Pfam" id="PF01230">
    <property type="entry name" value="HIT"/>
    <property type="match status" value="1"/>
</dbReference>
<keyword evidence="5 11" id="KW-1133">Transmembrane helix</keyword>
<evidence type="ECO:0000256" key="7">
    <source>
        <dbReference type="ARBA" id="ARBA00025800"/>
    </source>
</evidence>
<comment type="subcellular location">
    <subcellularLocation>
        <location evidence="11">Golgi apparatus membrane</location>
        <topology evidence="11">Multi-pass membrane protein</topology>
    </subcellularLocation>
    <subcellularLocation>
        <location evidence="1">Membrane</location>
        <topology evidence="1">Multi-pass membrane protein</topology>
    </subcellularLocation>
</comment>
<evidence type="ECO:0000256" key="1">
    <source>
        <dbReference type="ARBA" id="ARBA00004141"/>
    </source>
</evidence>
<keyword evidence="6 11" id="KW-0472">Membrane</keyword>
<accession>A0AAN6DCW4</accession>
<protein>
    <recommendedName>
        <fullName evidence="11">Protein transport protein SFT2</fullName>
    </recommendedName>
</protein>
<dbReference type="RefSeq" id="XP_043058645.1">
    <property type="nucleotide sequence ID" value="XM_043204595.1"/>
</dbReference>
<dbReference type="PANTHER" id="PTHR23137">
    <property type="entry name" value="VESICLE TRANSPORT PROTEIN-RELATED"/>
    <property type="match status" value="1"/>
</dbReference>
<dbReference type="Proteomes" id="UP001196530">
    <property type="component" value="Unassembled WGS sequence"/>
</dbReference>
<evidence type="ECO:0000256" key="9">
    <source>
        <dbReference type="PIRSR" id="PIRSR601310-3"/>
    </source>
</evidence>
<comment type="similarity">
    <text evidence="7 11">Belongs to the SFT2 family.</text>
</comment>
<feature type="domain" description="HIT" evidence="12">
    <location>
        <begin position="227"/>
        <end position="337"/>
    </location>
</feature>
<evidence type="ECO:0000313" key="13">
    <source>
        <dbReference type="EMBL" id="KAG7817216.1"/>
    </source>
</evidence>
<dbReference type="PANTHER" id="PTHR23137:SF36">
    <property type="entry name" value="VESICLE TRANSPORT PROTEIN SFT2C"/>
    <property type="match status" value="1"/>
</dbReference>
<dbReference type="PRINTS" id="PR00332">
    <property type="entry name" value="HISTRIAD"/>
</dbReference>
<dbReference type="EMBL" id="JAHLUX010000008">
    <property type="protein sequence ID" value="KAG7817216.1"/>
    <property type="molecule type" value="Genomic_DNA"/>
</dbReference>
<evidence type="ECO:0000313" key="14">
    <source>
        <dbReference type="Proteomes" id="UP001196530"/>
    </source>
</evidence>
<reference evidence="13" key="1">
    <citation type="journal article" date="2021" name="G3 (Bethesda)">
        <title>Genomic diversity, chromosomal rearrangements, and interspecies hybridization in the ogataea polymorpha species complex.</title>
        <authorList>
            <person name="Hanson S.J."/>
            <person name="Cinneide E.O."/>
            <person name="Salzberg L.I."/>
            <person name="Wolfe K.H."/>
            <person name="McGowan J."/>
            <person name="Fitzpatrick D.A."/>
            <person name="Matlin K."/>
        </authorList>
    </citation>
    <scope>NUCLEOTIDE SEQUENCE</scope>
    <source>
        <strain evidence="13">61-244</strain>
    </source>
</reference>
<dbReference type="InterPro" id="IPR007305">
    <property type="entry name" value="Vesicle_transpt_Got1/SFT2"/>
</dbReference>
<dbReference type="InterPro" id="IPR036265">
    <property type="entry name" value="HIT-like_sf"/>
</dbReference>
<feature type="transmembrane region" description="Helical" evidence="11">
    <location>
        <begin position="167"/>
        <end position="186"/>
    </location>
</feature>
<feature type="transmembrane region" description="Helical" evidence="11">
    <location>
        <begin position="141"/>
        <end position="161"/>
    </location>
</feature>
<name>A0AAN6DCW4_PICAN</name>
<dbReference type="Pfam" id="PF04178">
    <property type="entry name" value="Got1"/>
    <property type="match status" value="1"/>
</dbReference>
<dbReference type="SUPFAM" id="SSF54197">
    <property type="entry name" value="HIT-like"/>
    <property type="match status" value="1"/>
</dbReference>
<dbReference type="PROSITE" id="PS00892">
    <property type="entry name" value="HIT_1"/>
    <property type="match status" value="1"/>
</dbReference>
<evidence type="ECO:0000256" key="5">
    <source>
        <dbReference type="ARBA" id="ARBA00022989"/>
    </source>
</evidence>
<dbReference type="GO" id="GO:0016192">
    <property type="term" value="P:vesicle-mediated transport"/>
    <property type="evidence" value="ECO:0007669"/>
    <property type="project" value="InterPro"/>
</dbReference>
<dbReference type="GO" id="GO:0003824">
    <property type="term" value="F:catalytic activity"/>
    <property type="evidence" value="ECO:0007669"/>
    <property type="project" value="InterPro"/>
</dbReference>
<evidence type="ECO:0000256" key="3">
    <source>
        <dbReference type="ARBA" id="ARBA00022692"/>
    </source>
</evidence>
<feature type="active site" description="Tele-AMP-histidine intermediate" evidence="8">
    <location>
        <position position="324"/>
    </location>
</feature>
<dbReference type="InterPro" id="IPR011146">
    <property type="entry name" value="HIT-like"/>
</dbReference>
<keyword evidence="11" id="KW-0333">Golgi apparatus</keyword>
<organism evidence="13 14">
    <name type="scientific">Pichia angusta</name>
    <name type="common">Yeast</name>
    <name type="synonym">Hansenula polymorpha</name>
    <dbReference type="NCBI Taxonomy" id="870730"/>
    <lineage>
        <taxon>Eukaryota</taxon>
        <taxon>Fungi</taxon>
        <taxon>Dikarya</taxon>
        <taxon>Ascomycota</taxon>
        <taxon>Saccharomycotina</taxon>
        <taxon>Pichiomycetes</taxon>
        <taxon>Pichiales</taxon>
        <taxon>Pichiaceae</taxon>
        <taxon>Ogataea</taxon>
    </lineage>
</organism>
<keyword evidence="4 11" id="KW-0653">Protein transport</keyword>
<evidence type="ECO:0000256" key="6">
    <source>
        <dbReference type="ARBA" id="ARBA00023136"/>
    </source>
</evidence>
<dbReference type="AlphaFoldDB" id="A0AAN6DCW4"/>
<dbReference type="GO" id="GO:0000139">
    <property type="term" value="C:Golgi membrane"/>
    <property type="evidence" value="ECO:0007669"/>
    <property type="project" value="UniProtKB-SubCell"/>
</dbReference>
<dbReference type="Gene3D" id="3.30.428.10">
    <property type="entry name" value="HIT-like"/>
    <property type="match status" value="1"/>
</dbReference>
<proteinExistence type="inferred from homology"/>
<evidence type="ECO:0000256" key="2">
    <source>
        <dbReference type="ARBA" id="ARBA00022448"/>
    </source>
</evidence>
<dbReference type="GO" id="GO:0015031">
    <property type="term" value="P:protein transport"/>
    <property type="evidence" value="ECO:0007669"/>
    <property type="project" value="UniProtKB-KW"/>
</dbReference>
<feature type="transmembrane region" description="Helical" evidence="11">
    <location>
        <begin position="76"/>
        <end position="97"/>
    </location>
</feature>
<evidence type="ECO:0000256" key="10">
    <source>
        <dbReference type="PROSITE-ProRule" id="PRU00464"/>
    </source>
</evidence>
<dbReference type="GeneID" id="66128002"/>
<evidence type="ECO:0000256" key="8">
    <source>
        <dbReference type="PIRSR" id="PIRSR601310-1"/>
    </source>
</evidence>
<dbReference type="InterPro" id="IPR019808">
    <property type="entry name" value="Histidine_triad_CS"/>
</dbReference>
<keyword evidence="3 11" id="KW-0812">Transmembrane</keyword>
<comment type="function">
    <text evidence="11">Nonessential protein required for the fusion of transport vesicles derived from the endocytic pathway with the Golgi complex.</text>
</comment>
<evidence type="ECO:0000256" key="4">
    <source>
        <dbReference type="ARBA" id="ARBA00022927"/>
    </source>
</evidence>
<sequence>MSGNAEFLSNWRTTRGIQVGDDSEGIASKVKSVFSAFTDRVQEGYNSAYSALPLHNQDLDAQQEPSWFKLSRFERLVCFFCFIAGSIVCFGLGILLFPVLTLKPRKFAMLWTLGSILFVLSFGCLQGPVDYCKHLVSKERLPFTVVFFGSVLSTLYCAAVLKSTILTLITGIIEIFAVLYYTLSYFPFGAQGFQMVATMGLRQFSSPPVSSAKSSKVGSIGLANGWYTSSNHVGEIPSFKLLETKYSYSFLDIQPTSKGHLLVIPKYHGAMLHNIPDEYLADILPVTKKLVKALGLEVTTPNEDGYNVLQNNGRIAHQVVDHVHFHLIPKRDPETGLVIGWPAKNADMGELSEFAKELTAKLV</sequence>
<dbReference type="InterPro" id="IPR001310">
    <property type="entry name" value="Histidine_triad_HIT"/>
</dbReference>
<feature type="short sequence motif" description="Histidine triad motif" evidence="9 10">
    <location>
        <begin position="322"/>
        <end position="326"/>
    </location>
</feature>
<dbReference type="InterPro" id="IPR039384">
    <property type="entry name" value="HINT"/>
</dbReference>
<comment type="caution">
    <text evidence="13">The sequence shown here is derived from an EMBL/GenBank/DDBJ whole genome shotgun (WGS) entry which is preliminary data.</text>
</comment>
<dbReference type="CDD" id="cd01277">
    <property type="entry name" value="HINT_subgroup"/>
    <property type="match status" value="1"/>
</dbReference>
<evidence type="ECO:0000259" key="12">
    <source>
        <dbReference type="PROSITE" id="PS51084"/>
    </source>
</evidence>
<gene>
    <name evidence="13" type="ORF">KL928_003951</name>
</gene>
<keyword evidence="2 11" id="KW-0813">Transport</keyword>
<dbReference type="PROSITE" id="PS51084">
    <property type="entry name" value="HIT_2"/>
    <property type="match status" value="1"/>
</dbReference>
<dbReference type="InterPro" id="IPR011691">
    <property type="entry name" value="Vesicle_transpt_SFT2"/>
</dbReference>
<evidence type="ECO:0000256" key="11">
    <source>
        <dbReference type="RuleBase" id="RU363111"/>
    </source>
</evidence>
<feature type="transmembrane region" description="Helical" evidence="11">
    <location>
        <begin position="109"/>
        <end position="129"/>
    </location>
</feature>